<dbReference type="AlphaFoldDB" id="A0ABD2KQI8"/>
<dbReference type="PANTHER" id="PTHR31424">
    <property type="entry name" value="PROTEIN CBG23806"/>
    <property type="match status" value="1"/>
</dbReference>
<evidence type="ECO:0000313" key="2">
    <source>
        <dbReference type="Proteomes" id="UP001620626"/>
    </source>
</evidence>
<dbReference type="EMBL" id="JBICBT010000690">
    <property type="protein sequence ID" value="KAL3105215.1"/>
    <property type="molecule type" value="Genomic_DNA"/>
</dbReference>
<comment type="caution">
    <text evidence="1">The sequence shown here is derived from an EMBL/GenBank/DDBJ whole genome shotgun (WGS) entry which is preliminary data.</text>
</comment>
<protein>
    <submittedName>
        <fullName evidence="1">Uncharacterized protein</fullName>
    </submittedName>
</protein>
<dbReference type="InterPro" id="IPR009689">
    <property type="entry name" value="DUF1280"/>
</dbReference>
<proteinExistence type="predicted"/>
<dbReference type="Pfam" id="PF06918">
    <property type="entry name" value="DUF1280"/>
    <property type="match status" value="1"/>
</dbReference>
<sequence length="539" mass="60858">MSVRKFPSANVRPQMSVRKCLSANVRPQMSVRKCLSANVRPQMSVRKCLVAGVPFPSTPADDDQQIQPMPSTSTARCDLMATPSSSKGACGFGLDDGISFKAREALKLSFAGQGHDVWAPTRAMKRLKAELCEAVNFHWTGDGETRAFVSVDVRAMIEGRLQDLGEMESATTKLGLVIGNVDHPNSPKNLSLLGIYFGNDDRKNLENKFDTIFAQLDELKNVLLEIAGRKRTIPVQMLLCADLKFTSALWGTRDLRRHSLVHCAQLGETNCRTTLSVLARRLRHSKNRTLALPLSTLLWRMLYRRASIFCTRTLVERGTMFENDCLMPACDGTLGQNNLKFLLIDAMNDLRNIYHLSRAKILHPEELNSLEHWTKLFYCQWQQLRTINAAHYPISPKLHLLAAHVVPFARSHLWWGLISVQGMEHMHRMSVVMLLGTPKKVVEKLVKHMTMLNALHDREVVQLAEQICHEIAQLDEMFDEVSAVNQTLAGIPEEFWLKSAEDKWKGIFVADDSDIQCIRGTSFFTGKQSMDQRKKFIGS</sequence>
<accession>A0ABD2KQI8</accession>
<evidence type="ECO:0000313" key="1">
    <source>
        <dbReference type="EMBL" id="KAL3105215.1"/>
    </source>
</evidence>
<reference evidence="1 2" key="1">
    <citation type="submission" date="2024-10" db="EMBL/GenBank/DDBJ databases">
        <authorList>
            <person name="Kim D."/>
        </authorList>
    </citation>
    <scope>NUCLEOTIDE SEQUENCE [LARGE SCALE GENOMIC DNA]</scope>
    <source>
        <strain evidence="1">BH-2024</strain>
    </source>
</reference>
<dbReference type="Proteomes" id="UP001620626">
    <property type="component" value="Unassembled WGS sequence"/>
</dbReference>
<name>A0ABD2KQI8_9BILA</name>
<gene>
    <name evidence="1" type="ORF">niasHT_024109</name>
</gene>
<keyword evidence="2" id="KW-1185">Reference proteome</keyword>
<organism evidence="1 2">
    <name type="scientific">Heterodera trifolii</name>
    <dbReference type="NCBI Taxonomy" id="157864"/>
    <lineage>
        <taxon>Eukaryota</taxon>
        <taxon>Metazoa</taxon>
        <taxon>Ecdysozoa</taxon>
        <taxon>Nematoda</taxon>
        <taxon>Chromadorea</taxon>
        <taxon>Rhabditida</taxon>
        <taxon>Tylenchina</taxon>
        <taxon>Tylenchomorpha</taxon>
        <taxon>Tylenchoidea</taxon>
        <taxon>Heteroderidae</taxon>
        <taxon>Heteroderinae</taxon>
        <taxon>Heterodera</taxon>
    </lineage>
</organism>
<dbReference type="PANTHER" id="PTHR31424:SF3">
    <property type="entry name" value="RING-TYPE DOMAIN-CONTAINING PROTEIN"/>
    <property type="match status" value="1"/>
</dbReference>